<dbReference type="InterPro" id="IPR050680">
    <property type="entry name" value="YpeA/RimI_acetyltransf"/>
</dbReference>
<evidence type="ECO:0000256" key="5">
    <source>
        <dbReference type="HAMAP-Rule" id="MF_02210"/>
    </source>
</evidence>
<dbReference type="InterPro" id="IPR016181">
    <property type="entry name" value="Acyl_CoA_acyltransferase"/>
</dbReference>
<accession>F5RAA1</accession>
<dbReference type="Gene3D" id="3.40.630.30">
    <property type="match status" value="1"/>
</dbReference>
<dbReference type="NCBIfam" id="TIGR01575">
    <property type="entry name" value="rimI"/>
    <property type="match status" value="1"/>
</dbReference>
<feature type="active site" description="Proton acceptor" evidence="5">
    <location>
        <position position="113"/>
    </location>
</feature>
<dbReference type="GO" id="GO:0008999">
    <property type="term" value="F:protein-N-terminal-alanine acetyltransferase activity"/>
    <property type="evidence" value="ECO:0007669"/>
    <property type="project" value="UniProtKB-UniRule"/>
</dbReference>
<evidence type="ECO:0000313" key="7">
    <source>
        <dbReference type="EMBL" id="EGK72417.1"/>
    </source>
</evidence>
<feature type="binding site" evidence="5">
    <location>
        <begin position="87"/>
        <end position="92"/>
    </location>
    <ligand>
        <name>acetyl-CoA</name>
        <dbReference type="ChEBI" id="CHEBI:57288"/>
    </ligand>
</feature>
<comment type="subcellular location">
    <subcellularLocation>
        <location evidence="5">Cytoplasm</location>
    </subcellularLocation>
</comment>
<evidence type="ECO:0000256" key="4">
    <source>
        <dbReference type="ARBA" id="ARBA00023315"/>
    </source>
</evidence>
<dbReference type="InterPro" id="IPR043690">
    <property type="entry name" value="RimI"/>
</dbReference>
<dbReference type="HAMAP" id="MF_02210">
    <property type="entry name" value="RimI"/>
    <property type="match status" value="1"/>
</dbReference>
<dbReference type="InterPro" id="IPR006464">
    <property type="entry name" value="AcTrfase_RimI/Ard1"/>
</dbReference>
<protein>
    <recommendedName>
        <fullName evidence="5">[Ribosomal protein bS18]-alanine N-acetyltransferase</fullName>
        <ecNumber evidence="5">2.3.1.266</ecNumber>
    </recommendedName>
</protein>
<keyword evidence="4 5" id="KW-0012">Acyltransferase</keyword>
<keyword evidence="3 5" id="KW-0808">Transferase</keyword>
<dbReference type="EC" id="2.3.1.266" evidence="5"/>
<comment type="catalytic activity">
    <reaction evidence="5">
        <text>N-terminal L-alanyl-[ribosomal protein bS18] + acetyl-CoA = N-terminal N(alpha)-acetyl-L-alanyl-[ribosomal protein bS18] + CoA + H(+)</text>
        <dbReference type="Rhea" id="RHEA:43756"/>
        <dbReference type="Rhea" id="RHEA-COMP:10676"/>
        <dbReference type="Rhea" id="RHEA-COMP:10677"/>
        <dbReference type="ChEBI" id="CHEBI:15378"/>
        <dbReference type="ChEBI" id="CHEBI:57287"/>
        <dbReference type="ChEBI" id="CHEBI:57288"/>
        <dbReference type="ChEBI" id="CHEBI:64718"/>
        <dbReference type="ChEBI" id="CHEBI:83683"/>
        <dbReference type="EC" id="2.3.1.266"/>
    </reaction>
</comment>
<evidence type="ECO:0000313" key="8">
    <source>
        <dbReference type="Proteomes" id="UP000005019"/>
    </source>
</evidence>
<dbReference type="GO" id="GO:0005737">
    <property type="term" value="C:cytoplasm"/>
    <property type="evidence" value="ECO:0007669"/>
    <property type="project" value="UniProtKB-SubCell"/>
</dbReference>
<name>F5RAA1_METUF</name>
<organism evidence="7 8">
    <name type="scientific">Methyloversatilis universalis (strain ATCC BAA-1314 / DSM 25237 / JCM 13912 / CCUG 52030 / FAM5)</name>
    <dbReference type="NCBI Taxonomy" id="1000565"/>
    <lineage>
        <taxon>Bacteria</taxon>
        <taxon>Pseudomonadati</taxon>
        <taxon>Pseudomonadota</taxon>
        <taxon>Betaproteobacteria</taxon>
        <taxon>Nitrosomonadales</taxon>
        <taxon>Sterolibacteriaceae</taxon>
        <taxon>Methyloversatilis</taxon>
    </lineage>
</organism>
<comment type="caution">
    <text evidence="7">The sequence shown here is derived from an EMBL/GenBank/DDBJ whole genome shotgun (WGS) entry which is preliminary data.</text>
</comment>
<sequence length="162" mass="17931">MNDASLASTAVTAFAPMREQDLDEVARVERTLFDFPWTRTNFADSLAAGYLCRVLWQGRALAGYAVMMCVLDEAHLLNISVAAEFQRRGLGWRLLGHLGREAAGHGAARMFLEVRPSNAAGRAMYHRAGFQPIGRRPAYYPALDGREDAIVMSAGIDTEWLK</sequence>
<evidence type="ECO:0000256" key="3">
    <source>
        <dbReference type="ARBA" id="ARBA00022679"/>
    </source>
</evidence>
<dbReference type="RefSeq" id="WP_008059743.1">
    <property type="nucleotide sequence ID" value="NZ_AFHG01000036.1"/>
</dbReference>
<feature type="binding site" evidence="5">
    <location>
        <position position="118"/>
    </location>
    <ligand>
        <name>acetyl-CoA</name>
        <dbReference type="ChEBI" id="CHEBI:57288"/>
    </ligand>
</feature>
<dbReference type="PANTHER" id="PTHR43420:SF51">
    <property type="entry name" value="PEPTIDYL-LYSINE N-ACETYLTRANSFERASE YIAC"/>
    <property type="match status" value="1"/>
</dbReference>
<dbReference type="Proteomes" id="UP000005019">
    <property type="component" value="Unassembled WGS sequence"/>
</dbReference>
<dbReference type="EMBL" id="AFHG01000036">
    <property type="protein sequence ID" value="EGK72417.1"/>
    <property type="molecule type" value="Genomic_DNA"/>
</dbReference>
<comment type="function">
    <text evidence="5">Acetylates the N-terminal alanine of ribosomal protein bS18.</text>
</comment>
<dbReference type="Pfam" id="PF00583">
    <property type="entry name" value="Acetyltransf_1"/>
    <property type="match status" value="1"/>
</dbReference>
<feature type="active site" description="Proton donor" evidence="5">
    <location>
        <position position="125"/>
    </location>
</feature>
<dbReference type="CDD" id="cd04301">
    <property type="entry name" value="NAT_SF"/>
    <property type="match status" value="1"/>
</dbReference>
<evidence type="ECO:0000256" key="2">
    <source>
        <dbReference type="ARBA" id="ARBA00022490"/>
    </source>
</evidence>
<dbReference type="InterPro" id="IPR000182">
    <property type="entry name" value="GNAT_dom"/>
</dbReference>
<evidence type="ECO:0000259" key="6">
    <source>
        <dbReference type="PROSITE" id="PS51186"/>
    </source>
</evidence>
<dbReference type="PANTHER" id="PTHR43420">
    <property type="entry name" value="ACETYLTRANSFERASE"/>
    <property type="match status" value="1"/>
</dbReference>
<keyword evidence="8" id="KW-1185">Reference proteome</keyword>
<comment type="caution">
    <text evidence="5">Lacks conserved residue(s) required for the propagation of feature annotation.</text>
</comment>
<keyword evidence="2 5" id="KW-0963">Cytoplasm</keyword>
<dbReference type="STRING" id="1000565.METUNv1_01181"/>
<proteinExistence type="inferred from homology"/>
<reference evidence="7 8" key="1">
    <citation type="journal article" date="2011" name="J. Bacteriol.">
        <title>Genome sequence of Methyloversatilis universalis FAM5T, a methylotrophic representative of the order Rhodocyclales.</title>
        <authorList>
            <person name="Kittichotirat W."/>
            <person name="Good N.M."/>
            <person name="Hall R."/>
            <person name="Bringel F."/>
            <person name="Lajus A."/>
            <person name="Medigue C."/>
            <person name="Smalley N.E."/>
            <person name="Beck D."/>
            <person name="Bumgarner R."/>
            <person name="Vuilleumier S."/>
            <person name="Kalyuzhnaya M.G."/>
        </authorList>
    </citation>
    <scope>NUCLEOTIDE SEQUENCE [LARGE SCALE GENOMIC DNA]</scope>
    <source>
        <strain evidence="8">ATCC BAA-1314 / JCM 13912 / FAM5</strain>
    </source>
</reference>
<feature type="domain" description="N-acetyltransferase" evidence="6">
    <location>
        <begin position="12"/>
        <end position="157"/>
    </location>
</feature>
<dbReference type="SUPFAM" id="SSF55729">
    <property type="entry name" value="Acyl-CoA N-acyltransferases (Nat)"/>
    <property type="match status" value="1"/>
</dbReference>
<gene>
    <name evidence="5" type="primary">rimI</name>
    <name evidence="7" type="ORF">METUNv1_01181</name>
</gene>
<dbReference type="PROSITE" id="PS51186">
    <property type="entry name" value="GNAT"/>
    <property type="match status" value="1"/>
</dbReference>
<dbReference type="AlphaFoldDB" id="F5RAA1"/>
<evidence type="ECO:0000256" key="1">
    <source>
        <dbReference type="ARBA" id="ARBA00005395"/>
    </source>
</evidence>
<comment type="similarity">
    <text evidence="1 5">Belongs to the acetyltransferase family. RimI subfamily.</text>
</comment>
<dbReference type="eggNOG" id="COG0456">
    <property type="taxonomic scope" value="Bacteria"/>
</dbReference>